<keyword evidence="4" id="KW-0408">Iron</keyword>
<evidence type="ECO:0000256" key="5">
    <source>
        <dbReference type="ARBA" id="ARBA00023014"/>
    </source>
</evidence>
<dbReference type="SUPFAM" id="SSF50022">
    <property type="entry name" value="ISP domain"/>
    <property type="match status" value="1"/>
</dbReference>
<dbReference type="Proteomes" id="UP000248918">
    <property type="component" value="Unassembled WGS sequence"/>
</dbReference>
<dbReference type="EMBL" id="QLTK01000011">
    <property type="protein sequence ID" value="RAS28804.1"/>
    <property type="molecule type" value="Genomic_DNA"/>
</dbReference>
<dbReference type="Pfam" id="PF19112">
    <property type="entry name" value="VanA_C"/>
    <property type="match status" value="1"/>
</dbReference>
<keyword evidence="2" id="KW-0479">Metal-binding</keyword>
<evidence type="ECO:0000313" key="7">
    <source>
        <dbReference type="EMBL" id="RAS28804.1"/>
    </source>
</evidence>
<dbReference type="Pfam" id="PF00355">
    <property type="entry name" value="Rieske"/>
    <property type="match status" value="1"/>
</dbReference>
<dbReference type="InterPro" id="IPR017941">
    <property type="entry name" value="Rieske_2Fe-2S"/>
</dbReference>
<keyword evidence="7" id="KW-0223">Dioxygenase</keyword>
<dbReference type="PANTHER" id="PTHR21266">
    <property type="entry name" value="IRON-SULFUR DOMAIN CONTAINING PROTEIN"/>
    <property type="match status" value="1"/>
</dbReference>
<keyword evidence="1" id="KW-0001">2Fe-2S</keyword>
<proteinExistence type="predicted"/>
<dbReference type="PROSITE" id="PS51296">
    <property type="entry name" value="RIESKE"/>
    <property type="match status" value="1"/>
</dbReference>
<reference evidence="7 8" key="1">
    <citation type="submission" date="2018-06" db="EMBL/GenBank/DDBJ databases">
        <title>Genomic Encyclopedia of Type Strains, Phase III (KMG-III): the genomes of soil and plant-associated and newly described type strains.</title>
        <authorList>
            <person name="Whitman W."/>
        </authorList>
    </citation>
    <scope>NUCLEOTIDE SEQUENCE [LARGE SCALE GENOMIC DNA]</scope>
    <source>
        <strain evidence="7 8">LMG 23644</strain>
    </source>
</reference>
<dbReference type="InterPro" id="IPR050584">
    <property type="entry name" value="Cholesterol_7-desaturase"/>
</dbReference>
<sequence length="370" mass="41651">MTSPNTTTHGAADPIQSYLDKGLRNYWYPVAPSWQVGDAPVGITRLGDQIVLWRDKEGRVRALEDRCPHRGARLSLGWNLGGSVACWYHGIEIDGSGEVTKVPAVSNCPLEGQKCVKSYPVEEHAGAIFLWFGDDAHKEPAPLALPEELVGEEYANFLCMSNWKCNYQYAIDNVMDPMHGAYLHATSHSMAEGDKQADMRVRKTETGLMFEKVGQRDVNFDWVELGETGCLWMRLAIPYKKKFGPGGNFGIIGFAVPVDENNCQVYFWRTRKVSGWQRDAWRFMYRNRLEGLHWAVLEQDRYVLESMAPNARDQEFLYQHDVGMTRVRRMLRQRAQQDFAALEAHRAQAAEAASGLAAAAAQAEAGHSHA</sequence>
<evidence type="ECO:0000256" key="4">
    <source>
        <dbReference type="ARBA" id="ARBA00023004"/>
    </source>
</evidence>
<dbReference type="InterPro" id="IPR044043">
    <property type="entry name" value="VanA_C_cat"/>
</dbReference>
<dbReference type="GO" id="GO:0046872">
    <property type="term" value="F:metal ion binding"/>
    <property type="evidence" value="ECO:0007669"/>
    <property type="project" value="UniProtKB-KW"/>
</dbReference>
<evidence type="ECO:0000313" key="8">
    <source>
        <dbReference type="Proteomes" id="UP000248918"/>
    </source>
</evidence>
<keyword evidence="3" id="KW-0560">Oxidoreductase</keyword>
<dbReference type="GO" id="GO:0051213">
    <property type="term" value="F:dioxygenase activity"/>
    <property type="evidence" value="ECO:0007669"/>
    <property type="project" value="UniProtKB-KW"/>
</dbReference>
<gene>
    <name evidence="7" type="ORF">BX591_11183</name>
</gene>
<dbReference type="GO" id="GO:0051537">
    <property type="term" value="F:2 iron, 2 sulfur cluster binding"/>
    <property type="evidence" value="ECO:0007669"/>
    <property type="project" value="UniProtKB-KW"/>
</dbReference>
<dbReference type="AlphaFoldDB" id="A0A329CB68"/>
<dbReference type="OrthoDB" id="9790995at2"/>
<evidence type="ECO:0000256" key="2">
    <source>
        <dbReference type="ARBA" id="ARBA00022723"/>
    </source>
</evidence>
<evidence type="ECO:0000256" key="3">
    <source>
        <dbReference type="ARBA" id="ARBA00023002"/>
    </source>
</evidence>
<evidence type="ECO:0000259" key="6">
    <source>
        <dbReference type="PROSITE" id="PS51296"/>
    </source>
</evidence>
<protein>
    <submittedName>
        <fullName evidence="7">Phenylpropionate dioxygenase-like ring-hydroxylating dioxygenase large terminal subunit</fullName>
    </submittedName>
</protein>
<dbReference type="Gene3D" id="3.90.380.10">
    <property type="entry name" value="Naphthalene 1,2-dioxygenase Alpha Subunit, Chain A, domain 1"/>
    <property type="match status" value="1"/>
</dbReference>
<name>A0A329CB68_9BURK</name>
<dbReference type="Gene3D" id="2.102.10.10">
    <property type="entry name" value="Rieske [2Fe-2S] iron-sulphur domain"/>
    <property type="match status" value="1"/>
</dbReference>
<feature type="domain" description="Rieske" evidence="6">
    <location>
        <begin position="27"/>
        <end position="130"/>
    </location>
</feature>
<accession>A0A329CB68</accession>
<organism evidence="7 8">
    <name type="scientific">Paraburkholderia bryophila</name>
    <dbReference type="NCBI Taxonomy" id="420952"/>
    <lineage>
        <taxon>Bacteria</taxon>
        <taxon>Pseudomonadati</taxon>
        <taxon>Pseudomonadota</taxon>
        <taxon>Betaproteobacteria</taxon>
        <taxon>Burkholderiales</taxon>
        <taxon>Burkholderiaceae</taxon>
        <taxon>Paraburkholderia</taxon>
    </lineage>
</organism>
<comment type="caution">
    <text evidence="7">The sequence shown here is derived from an EMBL/GenBank/DDBJ whole genome shotgun (WGS) entry which is preliminary data.</text>
</comment>
<dbReference type="PANTHER" id="PTHR21266:SF60">
    <property type="entry name" value="3-KETOSTEROID-9-ALPHA-MONOOXYGENASE, OXYGENASE COMPONENT"/>
    <property type="match status" value="1"/>
</dbReference>
<dbReference type="SUPFAM" id="SSF55961">
    <property type="entry name" value="Bet v1-like"/>
    <property type="match status" value="1"/>
</dbReference>
<keyword evidence="5" id="KW-0411">Iron-sulfur</keyword>
<dbReference type="InterPro" id="IPR036922">
    <property type="entry name" value="Rieske_2Fe-2S_sf"/>
</dbReference>
<evidence type="ECO:0000256" key="1">
    <source>
        <dbReference type="ARBA" id="ARBA00022714"/>
    </source>
</evidence>
<dbReference type="STRING" id="1169143.GCA_000383275_03623"/>
<dbReference type="RefSeq" id="WP_111932716.1">
    <property type="nucleotide sequence ID" value="NZ_CADFFP010000014.1"/>
</dbReference>